<gene>
    <name evidence="1" type="ORF">OWV82_002113</name>
</gene>
<name>A0ACC1Z0M8_MELAZ</name>
<evidence type="ECO:0000313" key="1">
    <source>
        <dbReference type="EMBL" id="KAJ4729311.1"/>
    </source>
</evidence>
<dbReference type="EMBL" id="CM051394">
    <property type="protein sequence ID" value="KAJ4729311.1"/>
    <property type="molecule type" value="Genomic_DNA"/>
</dbReference>
<comment type="caution">
    <text evidence="1">The sequence shown here is derived from an EMBL/GenBank/DDBJ whole genome shotgun (WGS) entry which is preliminary data.</text>
</comment>
<protein>
    <submittedName>
        <fullName evidence="1">NAC domain containing protein</fullName>
    </submittedName>
</protein>
<keyword evidence="2" id="KW-1185">Reference proteome</keyword>
<sequence length="398" mass="44221">MSRTWLVNSRAFAKKVRNTTQSSGQQIKDCGANRECPNCHYCIDNSDVSQEWPGLPVGVKFDPSDVELIEHLAAKCGVGNSKPHVFIDEFVPTLEGDQGICYAHPENLPGAKKDGSSIHFFNRTINAYATGQRKRRKIHSQNNVNEEHVRWHKTGKTKPVIDNGVQKGCKKIMVLYKSSKKGSKPDKSNWVMHQYHLGTEEDEKDGEYVVSKIFYQQPKQSEKNDDCLIVEDPDNLTLQTSPRTPMTNPPNPPRAGKSVACDDVADANILKSSAQEPLHIAEVSHSPQPAVQLDDHLGYLSWLAGESQAPENSDLGHIEDSLLCKEEINSSAFLNNSGINNVSYTGFSHNAYSMKGNNSAPCGISDLENLELDTPPDFQLADLQFGSQESILDWLDRF</sequence>
<dbReference type="Proteomes" id="UP001164539">
    <property type="component" value="Chromosome 1"/>
</dbReference>
<reference evidence="1 2" key="1">
    <citation type="journal article" date="2023" name="Science">
        <title>Complex scaffold remodeling in plant triterpene biosynthesis.</title>
        <authorList>
            <person name="De La Pena R."/>
            <person name="Hodgson H."/>
            <person name="Liu J.C."/>
            <person name="Stephenson M.J."/>
            <person name="Martin A.C."/>
            <person name="Owen C."/>
            <person name="Harkess A."/>
            <person name="Leebens-Mack J."/>
            <person name="Jimenez L.E."/>
            <person name="Osbourn A."/>
            <person name="Sattely E.S."/>
        </authorList>
    </citation>
    <scope>NUCLEOTIDE SEQUENCE [LARGE SCALE GENOMIC DNA]</scope>
    <source>
        <strain evidence="2">cv. JPN11</strain>
        <tissue evidence="1">Leaf</tissue>
    </source>
</reference>
<proteinExistence type="predicted"/>
<organism evidence="1 2">
    <name type="scientific">Melia azedarach</name>
    <name type="common">Chinaberry tree</name>
    <dbReference type="NCBI Taxonomy" id="155640"/>
    <lineage>
        <taxon>Eukaryota</taxon>
        <taxon>Viridiplantae</taxon>
        <taxon>Streptophyta</taxon>
        <taxon>Embryophyta</taxon>
        <taxon>Tracheophyta</taxon>
        <taxon>Spermatophyta</taxon>
        <taxon>Magnoliopsida</taxon>
        <taxon>eudicotyledons</taxon>
        <taxon>Gunneridae</taxon>
        <taxon>Pentapetalae</taxon>
        <taxon>rosids</taxon>
        <taxon>malvids</taxon>
        <taxon>Sapindales</taxon>
        <taxon>Meliaceae</taxon>
        <taxon>Melia</taxon>
    </lineage>
</organism>
<accession>A0ACC1Z0M8</accession>
<evidence type="ECO:0000313" key="2">
    <source>
        <dbReference type="Proteomes" id="UP001164539"/>
    </source>
</evidence>